<dbReference type="EMBL" id="DUJP01000030">
    <property type="protein sequence ID" value="HII47516.1"/>
    <property type="molecule type" value="Genomic_DNA"/>
</dbReference>
<dbReference type="GeneID" id="59369490"/>
<accession>A0A832WF59</accession>
<dbReference type="AlphaFoldDB" id="A0A832WF59"/>
<evidence type="ECO:0000313" key="1">
    <source>
        <dbReference type="EMBL" id="HII47516.1"/>
    </source>
</evidence>
<evidence type="ECO:0000313" key="2">
    <source>
        <dbReference type="Proteomes" id="UP000651120"/>
    </source>
</evidence>
<dbReference type="OrthoDB" id="129238at2157"/>
<reference evidence="1" key="1">
    <citation type="journal article" date="2020" name="bioRxiv">
        <title>A rank-normalized archaeal taxonomy based on genome phylogeny resolves widespread incomplete and uneven classifications.</title>
        <authorList>
            <person name="Rinke C."/>
            <person name="Chuvochina M."/>
            <person name="Mussig A.J."/>
            <person name="Chaumeil P.-A."/>
            <person name="Waite D.W."/>
            <person name="Whitman W.B."/>
            <person name="Parks D.H."/>
            <person name="Hugenholtz P."/>
        </authorList>
    </citation>
    <scope>NUCLEOTIDE SEQUENCE</scope>
    <source>
        <strain evidence="1">UBA8839</strain>
    </source>
</reference>
<organism evidence="1 2">
    <name type="scientific">Pyrobaculum aerophilum</name>
    <dbReference type="NCBI Taxonomy" id="13773"/>
    <lineage>
        <taxon>Archaea</taxon>
        <taxon>Thermoproteota</taxon>
        <taxon>Thermoprotei</taxon>
        <taxon>Thermoproteales</taxon>
        <taxon>Thermoproteaceae</taxon>
        <taxon>Pyrobaculum</taxon>
    </lineage>
</organism>
<comment type="caution">
    <text evidence="1">The sequence shown here is derived from an EMBL/GenBank/DDBJ whole genome shotgun (WGS) entry which is preliminary data.</text>
</comment>
<name>A0A832WF59_9CREN</name>
<gene>
    <name evidence="1" type="ORF">HA333_08790</name>
</gene>
<proteinExistence type="predicted"/>
<protein>
    <submittedName>
        <fullName evidence="1">Uncharacterized protein</fullName>
    </submittedName>
</protein>
<dbReference type="Proteomes" id="UP000651120">
    <property type="component" value="Unassembled WGS sequence"/>
</dbReference>
<sequence>MTGYKCAICGREDTPLLEANIKDRGPALVCPDCWAKLMAENKIIVGSTGGGCACG</sequence>
<dbReference type="RefSeq" id="WP_181933332.1">
    <property type="nucleotide sequence ID" value="NZ_DAIOPL010000003.1"/>
</dbReference>